<accession>A0ABY2MU71</accession>
<organism evidence="2 3">
    <name type="scientific">Leptospira stimsonii</name>
    <dbReference type="NCBI Taxonomy" id="2202203"/>
    <lineage>
        <taxon>Bacteria</taxon>
        <taxon>Pseudomonadati</taxon>
        <taxon>Spirochaetota</taxon>
        <taxon>Spirochaetia</taxon>
        <taxon>Leptospirales</taxon>
        <taxon>Leptospiraceae</taxon>
        <taxon>Leptospira</taxon>
    </lineage>
</organism>
<feature type="compositionally biased region" description="Polar residues" evidence="1">
    <location>
        <begin position="119"/>
        <end position="131"/>
    </location>
</feature>
<evidence type="ECO:0000256" key="1">
    <source>
        <dbReference type="SAM" id="MobiDB-lite"/>
    </source>
</evidence>
<reference evidence="3" key="1">
    <citation type="journal article" date="2019" name="PLoS Negl. Trop. Dis.">
        <title>Revisiting the worldwide diversity of Leptospira species in the environment.</title>
        <authorList>
            <person name="Vincent A.T."/>
            <person name="Schiettekatte O."/>
            <person name="Bourhy P."/>
            <person name="Veyrier F.J."/>
            <person name="Picardeau M."/>
        </authorList>
    </citation>
    <scope>NUCLEOTIDE SEQUENCE [LARGE SCALE GENOMIC DNA]</scope>
    <source>
        <strain evidence="3">201702407</strain>
    </source>
</reference>
<gene>
    <name evidence="2" type="ORF">EHQ90_23225</name>
</gene>
<sequence>MKTSFNNLDKHNKFRILHSEKKRSYRILKLSIKLFLFCLLIGTTVSCGLLKLLRSSGSYQVAVMRPEGKSSVAIGKIASRDARFAPYLIDNFKDMLQLQLIDEGYVLKEIPNEKRNRRLSTPPTDNPSTVEKNAGNADFQKTQPEENSSNLRELLPENLRNVLEKGAVVGFSDPQKNLSEDDFLSADEIKIISETHKIQFYVQGAVGNNDSGTLLEEDSNSLVFLKIYDSSGTLKGGIAYTVNGRSLTEANLLKDVCQKISGKLSEVIKSK</sequence>
<evidence type="ECO:0000313" key="3">
    <source>
        <dbReference type="Proteomes" id="UP000297422"/>
    </source>
</evidence>
<comment type="caution">
    <text evidence="2">The sequence shown here is derived from an EMBL/GenBank/DDBJ whole genome shotgun (WGS) entry which is preliminary data.</text>
</comment>
<name>A0ABY2MU71_9LEPT</name>
<dbReference type="NCBIfam" id="NF033169">
    <property type="entry name" value="lipo_LIC10494"/>
    <property type="match status" value="1"/>
</dbReference>
<keyword evidence="2" id="KW-0449">Lipoprotein</keyword>
<feature type="region of interest" description="Disordered" evidence="1">
    <location>
        <begin position="114"/>
        <end position="149"/>
    </location>
</feature>
<proteinExistence type="predicted"/>
<evidence type="ECO:0000313" key="2">
    <source>
        <dbReference type="EMBL" id="TGM07906.1"/>
    </source>
</evidence>
<keyword evidence="3" id="KW-1185">Reference proteome</keyword>
<dbReference type="Proteomes" id="UP000297422">
    <property type="component" value="Unassembled WGS sequence"/>
</dbReference>
<protein>
    <submittedName>
        <fullName evidence="2">Lipoprotein</fullName>
    </submittedName>
</protein>
<dbReference type="EMBL" id="RQGT01000139">
    <property type="protein sequence ID" value="TGM07906.1"/>
    <property type="molecule type" value="Genomic_DNA"/>
</dbReference>